<feature type="compositionally biased region" description="Polar residues" evidence="1">
    <location>
        <begin position="89"/>
        <end position="99"/>
    </location>
</feature>
<name>A0AAD5V317_9APHY</name>
<proteinExistence type="predicted"/>
<dbReference type="EMBL" id="JANAWD010000178">
    <property type="protein sequence ID" value="KAJ3484730.1"/>
    <property type="molecule type" value="Genomic_DNA"/>
</dbReference>
<evidence type="ECO:0000313" key="2">
    <source>
        <dbReference type="EMBL" id="KAJ3484730.1"/>
    </source>
</evidence>
<sequence>MPSPPLPLSSEWEAYKPTEVSPLTTHVPPPNTHVLQSPYPPSSTFLLSTQMDPTANNPQGPLNTNNNPPNHPGSPAAQGRPVGHLPYLKTTSPVLTLTSIRPHRRSSKTNMPL</sequence>
<reference evidence="2" key="1">
    <citation type="submission" date="2022-07" db="EMBL/GenBank/DDBJ databases">
        <title>Genome Sequence of Physisporinus lineatus.</title>
        <authorList>
            <person name="Buettner E."/>
        </authorList>
    </citation>
    <scope>NUCLEOTIDE SEQUENCE</scope>
    <source>
        <strain evidence="2">VT162</strain>
    </source>
</reference>
<feature type="region of interest" description="Disordered" evidence="1">
    <location>
        <begin position="20"/>
        <end position="113"/>
    </location>
</feature>
<evidence type="ECO:0000256" key="1">
    <source>
        <dbReference type="SAM" id="MobiDB-lite"/>
    </source>
</evidence>
<comment type="caution">
    <text evidence="2">The sequence shown here is derived from an EMBL/GenBank/DDBJ whole genome shotgun (WGS) entry which is preliminary data.</text>
</comment>
<accession>A0AAD5V317</accession>
<evidence type="ECO:0000313" key="3">
    <source>
        <dbReference type="Proteomes" id="UP001212997"/>
    </source>
</evidence>
<gene>
    <name evidence="2" type="ORF">NLI96_g5430</name>
</gene>
<keyword evidence="3" id="KW-1185">Reference proteome</keyword>
<feature type="compositionally biased region" description="Low complexity" evidence="1">
    <location>
        <begin position="56"/>
        <end position="68"/>
    </location>
</feature>
<organism evidence="2 3">
    <name type="scientific">Meripilus lineatus</name>
    <dbReference type="NCBI Taxonomy" id="2056292"/>
    <lineage>
        <taxon>Eukaryota</taxon>
        <taxon>Fungi</taxon>
        <taxon>Dikarya</taxon>
        <taxon>Basidiomycota</taxon>
        <taxon>Agaricomycotina</taxon>
        <taxon>Agaricomycetes</taxon>
        <taxon>Polyporales</taxon>
        <taxon>Meripilaceae</taxon>
        <taxon>Meripilus</taxon>
    </lineage>
</organism>
<protein>
    <submittedName>
        <fullName evidence="2">Uncharacterized protein</fullName>
    </submittedName>
</protein>
<dbReference type="AlphaFoldDB" id="A0AAD5V317"/>
<dbReference type="Proteomes" id="UP001212997">
    <property type="component" value="Unassembled WGS sequence"/>
</dbReference>
<feature type="compositionally biased region" description="Polar residues" evidence="1">
    <location>
        <begin position="42"/>
        <end position="55"/>
    </location>
</feature>